<protein>
    <submittedName>
        <fullName evidence="2">Uncharacterized protein</fullName>
    </submittedName>
</protein>
<feature type="region of interest" description="Disordered" evidence="1">
    <location>
        <begin position="334"/>
        <end position="371"/>
    </location>
</feature>
<evidence type="ECO:0000256" key="1">
    <source>
        <dbReference type="SAM" id="MobiDB-lite"/>
    </source>
</evidence>
<sequence length="567" mass="61633">MISSGVSTFSVTTFGISWGAKNGPASPRKLLSGLESQFFSVIMISHCPNQGTNMHRLRCTQPLTTYHHRTLRMFLFTNSTHSLEQFGVSTFSATTFGASWGAKKGPASPRKLLSRLESQLFSVIRISHCHNQGQKYVSFPKLRGFIPTFPDCTPCIVNSCFAFSCLDSALKVAMFEGPGQVGSVFTCCRERKEGRCQRNVCLGKKKDSGREIFKELLGDARLFRGLEPKAGMVSLKYVNEGELQAICDSQELIRRKECLDFPPGEREKKKVIFKLQNIDSTVNGPRVGSSMRIPNVAFKKKSVTDYTGLQSYSLQSGDYSRGNHNSLLLCQAPQQDPQNSTMSPQGSGLAWPPICTQSDKGEDKSKDDGESDVPVIIPIAIPGGPISIPPTIVLAPVMQPALTDSFKVTLMFLSSVNIDTAFSSSLVLIGILSLATPLAFQSASVSSFSTGGPLFSHERPGALAWGGGVGLPDSAQAKYFTSGFGVGAGVTVVFRTATCPEGFWPLARTVLAAPKDLYVGQPRQAEEWAPEQCRHFGGDSFFSRHPPLSWSPPQNPHLGLAWQSFHA</sequence>
<dbReference type="AlphaFoldDB" id="A0A7R9NY59"/>
<gene>
    <name evidence="2" type="ORF">TTEB3V08_LOCUS8574</name>
</gene>
<reference evidence="2" key="1">
    <citation type="submission" date="2020-11" db="EMBL/GenBank/DDBJ databases">
        <authorList>
            <person name="Tran Van P."/>
        </authorList>
    </citation>
    <scope>NUCLEOTIDE SEQUENCE</scope>
</reference>
<evidence type="ECO:0000313" key="2">
    <source>
        <dbReference type="EMBL" id="CAD7460651.1"/>
    </source>
</evidence>
<dbReference type="EMBL" id="OE003897">
    <property type="protein sequence ID" value="CAD7460651.1"/>
    <property type="molecule type" value="Genomic_DNA"/>
</dbReference>
<proteinExistence type="predicted"/>
<organism evidence="2">
    <name type="scientific">Timema tahoe</name>
    <dbReference type="NCBI Taxonomy" id="61484"/>
    <lineage>
        <taxon>Eukaryota</taxon>
        <taxon>Metazoa</taxon>
        <taxon>Ecdysozoa</taxon>
        <taxon>Arthropoda</taxon>
        <taxon>Hexapoda</taxon>
        <taxon>Insecta</taxon>
        <taxon>Pterygota</taxon>
        <taxon>Neoptera</taxon>
        <taxon>Polyneoptera</taxon>
        <taxon>Phasmatodea</taxon>
        <taxon>Timematodea</taxon>
        <taxon>Timematoidea</taxon>
        <taxon>Timematidae</taxon>
        <taxon>Timema</taxon>
    </lineage>
</organism>
<accession>A0A7R9NY59</accession>
<feature type="compositionally biased region" description="Basic and acidic residues" evidence="1">
    <location>
        <begin position="359"/>
        <end position="368"/>
    </location>
</feature>
<feature type="compositionally biased region" description="Polar residues" evidence="1">
    <location>
        <begin position="334"/>
        <end position="346"/>
    </location>
</feature>
<name>A0A7R9NY59_9NEOP</name>